<proteinExistence type="predicted"/>
<dbReference type="Proteomes" id="UP001314170">
    <property type="component" value="Unassembled WGS sequence"/>
</dbReference>
<accession>A0AAV1RRQ5</accession>
<evidence type="ECO:0000313" key="2">
    <source>
        <dbReference type="Proteomes" id="UP001314170"/>
    </source>
</evidence>
<gene>
    <name evidence="1" type="ORF">DCAF_LOCUS13215</name>
</gene>
<sequence length="70" mass="7850">MKHSSRQSLERSGQIMNTPFKVARLFIKKDITRPGPASHRKPGRYPDGSLSMSCIRAAQGSSVWSGFWND</sequence>
<dbReference type="AlphaFoldDB" id="A0AAV1RRQ5"/>
<organism evidence="1 2">
    <name type="scientific">Dovyalis caffra</name>
    <dbReference type="NCBI Taxonomy" id="77055"/>
    <lineage>
        <taxon>Eukaryota</taxon>
        <taxon>Viridiplantae</taxon>
        <taxon>Streptophyta</taxon>
        <taxon>Embryophyta</taxon>
        <taxon>Tracheophyta</taxon>
        <taxon>Spermatophyta</taxon>
        <taxon>Magnoliopsida</taxon>
        <taxon>eudicotyledons</taxon>
        <taxon>Gunneridae</taxon>
        <taxon>Pentapetalae</taxon>
        <taxon>rosids</taxon>
        <taxon>fabids</taxon>
        <taxon>Malpighiales</taxon>
        <taxon>Salicaceae</taxon>
        <taxon>Flacourtieae</taxon>
        <taxon>Dovyalis</taxon>
    </lineage>
</organism>
<evidence type="ECO:0000313" key="1">
    <source>
        <dbReference type="EMBL" id="CAK7338172.1"/>
    </source>
</evidence>
<protein>
    <submittedName>
        <fullName evidence="1">Uncharacterized protein</fullName>
    </submittedName>
</protein>
<keyword evidence="2" id="KW-1185">Reference proteome</keyword>
<reference evidence="1 2" key="1">
    <citation type="submission" date="2024-01" db="EMBL/GenBank/DDBJ databases">
        <authorList>
            <person name="Waweru B."/>
        </authorList>
    </citation>
    <scope>NUCLEOTIDE SEQUENCE [LARGE SCALE GENOMIC DNA]</scope>
</reference>
<name>A0AAV1RRQ5_9ROSI</name>
<comment type="caution">
    <text evidence="1">The sequence shown here is derived from an EMBL/GenBank/DDBJ whole genome shotgun (WGS) entry which is preliminary data.</text>
</comment>
<dbReference type="EMBL" id="CAWUPB010001111">
    <property type="protein sequence ID" value="CAK7338172.1"/>
    <property type="molecule type" value="Genomic_DNA"/>
</dbReference>